<proteinExistence type="predicted"/>
<feature type="compositionally biased region" description="Basic residues" evidence="1">
    <location>
        <begin position="38"/>
        <end position="50"/>
    </location>
</feature>
<feature type="compositionally biased region" description="Polar residues" evidence="1">
    <location>
        <begin position="10"/>
        <end position="27"/>
    </location>
</feature>
<evidence type="ECO:0000313" key="3">
    <source>
        <dbReference type="Proteomes" id="UP001374584"/>
    </source>
</evidence>
<keyword evidence="3" id="KW-1185">Reference proteome</keyword>
<comment type="caution">
    <text evidence="2">The sequence shown here is derived from an EMBL/GenBank/DDBJ whole genome shotgun (WGS) entry which is preliminary data.</text>
</comment>
<name>A0AAN9MH91_PHACN</name>
<dbReference type="AlphaFoldDB" id="A0AAN9MH91"/>
<organism evidence="2 3">
    <name type="scientific">Phaseolus coccineus</name>
    <name type="common">Scarlet runner bean</name>
    <name type="synonym">Phaseolus multiflorus</name>
    <dbReference type="NCBI Taxonomy" id="3886"/>
    <lineage>
        <taxon>Eukaryota</taxon>
        <taxon>Viridiplantae</taxon>
        <taxon>Streptophyta</taxon>
        <taxon>Embryophyta</taxon>
        <taxon>Tracheophyta</taxon>
        <taxon>Spermatophyta</taxon>
        <taxon>Magnoliopsida</taxon>
        <taxon>eudicotyledons</taxon>
        <taxon>Gunneridae</taxon>
        <taxon>Pentapetalae</taxon>
        <taxon>rosids</taxon>
        <taxon>fabids</taxon>
        <taxon>Fabales</taxon>
        <taxon>Fabaceae</taxon>
        <taxon>Papilionoideae</taxon>
        <taxon>50 kb inversion clade</taxon>
        <taxon>NPAAA clade</taxon>
        <taxon>indigoferoid/millettioid clade</taxon>
        <taxon>Phaseoleae</taxon>
        <taxon>Phaseolus</taxon>
    </lineage>
</organism>
<evidence type="ECO:0000256" key="1">
    <source>
        <dbReference type="SAM" id="MobiDB-lite"/>
    </source>
</evidence>
<dbReference type="Proteomes" id="UP001374584">
    <property type="component" value="Unassembled WGS sequence"/>
</dbReference>
<protein>
    <submittedName>
        <fullName evidence="2">Uncharacterized protein</fullName>
    </submittedName>
</protein>
<reference evidence="2 3" key="1">
    <citation type="submission" date="2024-01" db="EMBL/GenBank/DDBJ databases">
        <title>The genomes of 5 underutilized Papilionoideae crops provide insights into root nodulation and disease resistanc.</title>
        <authorList>
            <person name="Jiang F."/>
        </authorList>
    </citation>
    <scope>NUCLEOTIDE SEQUENCE [LARGE SCALE GENOMIC DNA]</scope>
    <source>
        <strain evidence="2">JINMINGXINNONG_FW02</strain>
        <tissue evidence="2">Leaves</tissue>
    </source>
</reference>
<dbReference type="EMBL" id="JAYMYR010000007">
    <property type="protein sequence ID" value="KAK7354840.1"/>
    <property type="molecule type" value="Genomic_DNA"/>
</dbReference>
<evidence type="ECO:0000313" key="2">
    <source>
        <dbReference type="EMBL" id="KAK7354840.1"/>
    </source>
</evidence>
<sequence>MASEKDSFDAGNSQGNTSQEIPSTKSNMGKELAWRALLRSRQRKNGRRKVANNTAKSLPSRLSKVSLGEDSAE</sequence>
<gene>
    <name evidence="2" type="ORF">VNO80_20371</name>
</gene>
<feature type="region of interest" description="Disordered" evidence="1">
    <location>
        <begin position="1"/>
        <end position="73"/>
    </location>
</feature>
<accession>A0AAN9MH91</accession>